<evidence type="ECO:0000256" key="6">
    <source>
        <dbReference type="ARBA" id="ARBA00023065"/>
    </source>
</evidence>
<dbReference type="EMBL" id="KI630171">
    <property type="protein sequence ID" value="EYU46594.1"/>
    <property type="molecule type" value="Genomic_DNA"/>
</dbReference>
<proteinExistence type="inferred from homology"/>
<feature type="transmembrane region" description="Helical" evidence="9">
    <location>
        <begin position="150"/>
        <end position="172"/>
    </location>
</feature>
<evidence type="ECO:0000256" key="1">
    <source>
        <dbReference type="ARBA" id="ARBA00004141"/>
    </source>
</evidence>
<dbReference type="InterPro" id="IPR020966">
    <property type="entry name" value="ALMT"/>
</dbReference>
<evidence type="ECO:0000256" key="4">
    <source>
        <dbReference type="ARBA" id="ARBA00022692"/>
    </source>
</evidence>
<name>A0A022S2L1_ERYGU</name>
<dbReference type="STRING" id="4155.A0A022S2L1"/>
<dbReference type="eggNOG" id="KOG4711">
    <property type="taxonomic scope" value="Eukaryota"/>
</dbReference>
<dbReference type="AlphaFoldDB" id="A0A022S2L1"/>
<evidence type="ECO:0000256" key="7">
    <source>
        <dbReference type="ARBA" id="ARBA00023136"/>
    </source>
</evidence>
<keyword evidence="6" id="KW-0406">Ion transport</keyword>
<feature type="transmembrane region" description="Helical" evidence="9">
    <location>
        <begin position="40"/>
        <end position="58"/>
    </location>
</feature>
<evidence type="ECO:0008006" key="12">
    <source>
        <dbReference type="Google" id="ProtNLM"/>
    </source>
</evidence>
<comment type="similarity">
    <text evidence="2">Belongs to the aromatic acid exporter (TC 2.A.85) family.</text>
</comment>
<dbReference type="PANTHER" id="PTHR31086">
    <property type="entry name" value="ALUMINUM-ACTIVATED MALATE TRANSPORTER 10"/>
    <property type="match status" value="1"/>
</dbReference>
<keyword evidence="11" id="KW-1185">Reference proteome</keyword>
<evidence type="ECO:0000256" key="3">
    <source>
        <dbReference type="ARBA" id="ARBA00022448"/>
    </source>
</evidence>
<comment type="subcellular location">
    <subcellularLocation>
        <location evidence="1">Membrane</location>
        <topology evidence="1">Multi-pass membrane protein</topology>
    </subcellularLocation>
</comment>
<feature type="transmembrane region" description="Helical" evidence="9">
    <location>
        <begin position="88"/>
        <end position="108"/>
    </location>
</feature>
<keyword evidence="7 9" id="KW-0472">Membrane</keyword>
<dbReference type="GO" id="GO:0015743">
    <property type="term" value="P:malate transport"/>
    <property type="evidence" value="ECO:0007669"/>
    <property type="project" value="InterPro"/>
</dbReference>
<evidence type="ECO:0000256" key="8">
    <source>
        <dbReference type="ARBA" id="ARBA00023303"/>
    </source>
</evidence>
<dbReference type="GO" id="GO:0009705">
    <property type="term" value="C:plant-type vacuole membrane"/>
    <property type="evidence" value="ECO:0000318"/>
    <property type="project" value="GO_Central"/>
</dbReference>
<reference evidence="10 11" key="1">
    <citation type="journal article" date="2013" name="Proc. Natl. Acad. Sci. U.S.A.">
        <title>Fine-scale variation in meiotic recombination in Mimulus inferred from population shotgun sequencing.</title>
        <authorList>
            <person name="Hellsten U."/>
            <person name="Wright K.M."/>
            <person name="Jenkins J."/>
            <person name="Shu S."/>
            <person name="Yuan Y."/>
            <person name="Wessler S.R."/>
            <person name="Schmutz J."/>
            <person name="Willis J.H."/>
            <person name="Rokhsar D.S."/>
        </authorList>
    </citation>
    <scope>NUCLEOTIDE SEQUENCE [LARGE SCALE GENOMIC DNA]</scope>
    <source>
        <strain evidence="11">cv. DUN x IM62</strain>
    </source>
</reference>
<evidence type="ECO:0000313" key="10">
    <source>
        <dbReference type="EMBL" id="EYU46594.1"/>
    </source>
</evidence>
<dbReference type="Pfam" id="PF11744">
    <property type="entry name" value="ALMT"/>
    <property type="match status" value="1"/>
</dbReference>
<keyword evidence="5 9" id="KW-1133">Transmembrane helix</keyword>
<keyword evidence="4 9" id="KW-0812">Transmembrane</keyword>
<keyword evidence="8" id="KW-0407">Ion channel</keyword>
<evidence type="ECO:0000313" key="11">
    <source>
        <dbReference type="Proteomes" id="UP000030748"/>
    </source>
</evidence>
<feature type="transmembrane region" description="Helical" evidence="9">
    <location>
        <begin position="12"/>
        <end position="28"/>
    </location>
</feature>
<feature type="transmembrane region" description="Helical" evidence="9">
    <location>
        <begin position="120"/>
        <end position="138"/>
    </location>
</feature>
<dbReference type="Proteomes" id="UP000030748">
    <property type="component" value="Unassembled WGS sequence"/>
</dbReference>
<evidence type="ECO:0000256" key="9">
    <source>
        <dbReference type="SAM" id="Phobius"/>
    </source>
</evidence>
<protein>
    <recommendedName>
        <fullName evidence="12">Aluminum-activated malate transporter</fullName>
    </recommendedName>
</protein>
<evidence type="ECO:0000256" key="5">
    <source>
        <dbReference type="ARBA" id="ARBA00022989"/>
    </source>
</evidence>
<accession>A0A022S2L1</accession>
<gene>
    <name evidence="10" type="ORF">MIMGU_mgv1a024918mg</name>
</gene>
<feature type="transmembrane region" description="Helical" evidence="9">
    <location>
        <begin position="65"/>
        <end position="82"/>
    </location>
</feature>
<organism evidence="10 11">
    <name type="scientific">Erythranthe guttata</name>
    <name type="common">Yellow monkey flower</name>
    <name type="synonym">Mimulus guttatus</name>
    <dbReference type="NCBI Taxonomy" id="4155"/>
    <lineage>
        <taxon>Eukaryota</taxon>
        <taxon>Viridiplantae</taxon>
        <taxon>Streptophyta</taxon>
        <taxon>Embryophyta</taxon>
        <taxon>Tracheophyta</taxon>
        <taxon>Spermatophyta</taxon>
        <taxon>Magnoliopsida</taxon>
        <taxon>eudicotyledons</taxon>
        <taxon>Gunneridae</taxon>
        <taxon>Pentapetalae</taxon>
        <taxon>asterids</taxon>
        <taxon>lamiids</taxon>
        <taxon>Lamiales</taxon>
        <taxon>Phrymaceae</taxon>
        <taxon>Erythranthe</taxon>
    </lineage>
</organism>
<dbReference type="GO" id="GO:0034220">
    <property type="term" value="P:monoatomic ion transmembrane transport"/>
    <property type="evidence" value="ECO:0007669"/>
    <property type="project" value="UniProtKB-KW"/>
</dbReference>
<sequence length="394" mass="43881">MKRSDKRKVIHSMKVGIALVLVSLLYFIKPMYDQVGQNGMWAIMTVVVIFEFYAGATLGKGINRGIGTLLGGAVGCFAAILADRIGGIGQYFIISSTVFSFGAVATYCRLVPRLKKRYDYGFMIFILTFNLVAISGVRMDKVVGMAVDRLTTIGIGFAICISVSLFICPIWASNELHYSTASKFHKLATTIQGNLDEYLKIASEKENQVADSSSIDYIKACKSVLNSKFIDESLANNAKWEPWHGRFGLYYPWDIYLEVGEHLRELATTLLSLNACLQSPKQPSAMKRQALKEHCEVFMLTMGWILKELGEGIEKMELCQTKDLINPKLEIVKLLLSPRLSSSCEMEVLESGEELAIASFNFLLLEIVDKVEKLAHKVQDLGEAASFPPRKIDV</sequence>
<evidence type="ECO:0000256" key="2">
    <source>
        <dbReference type="ARBA" id="ARBA00007079"/>
    </source>
</evidence>
<keyword evidence="3" id="KW-0813">Transport</keyword>